<comment type="caution">
    <text evidence="1">The sequence shown here is derived from an EMBL/GenBank/DDBJ whole genome shotgun (WGS) entry which is preliminary data.</text>
</comment>
<dbReference type="AlphaFoldDB" id="A0A2I0JH38"/>
<dbReference type="EMBL" id="PGOL01001687">
    <property type="protein sequence ID" value="PKI55574.1"/>
    <property type="molecule type" value="Genomic_DNA"/>
</dbReference>
<reference evidence="1 2" key="1">
    <citation type="submission" date="2017-11" db="EMBL/GenBank/DDBJ databases">
        <title>De-novo sequencing of pomegranate (Punica granatum L.) genome.</title>
        <authorList>
            <person name="Akparov Z."/>
            <person name="Amiraslanov A."/>
            <person name="Hajiyeva S."/>
            <person name="Abbasov M."/>
            <person name="Kaur K."/>
            <person name="Hamwieh A."/>
            <person name="Solovyev V."/>
            <person name="Salamov A."/>
            <person name="Braich B."/>
            <person name="Kosarev P."/>
            <person name="Mahmoud A."/>
            <person name="Hajiyev E."/>
            <person name="Babayeva S."/>
            <person name="Izzatullayeva V."/>
            <person name="Mammadov A."/>
            <person name="Mammadov A."/>
            <person name="Sharifova S."/>
            <person name="Ojaghi J."/>
            <person name="Eynullazada K."/>
            <person name="Bayramov B."/>
            <person name="Abdulazimova A."/>
            <person name="Shahmuradov I."/>
        </authorList>
    </citation>
    <scope>NUCLEOTIDE SEQUENCE [LARGE SCALE GENOMIC DNA]</scope>
    <source>
        <strain evidence="2">cv. AG2017</strain>
        <tissue evidence="1">Leaf</tissue>
    </source>
</reference>
<name>A0A2I0JH38_PUNGR</name>
<gene>
    <name evidence="1" type="ORF">CRG98_024022</name>
</gene>
<proteinExistence type="predicted"/>
<accession>A0A2I0JH38</accession>
<protein>
    <submittedName>
        <fullName evidence="1">Uncharacterized protein</fullName>
    </submittedName>
</protein>
<evidence type="ECO:0000313" key="2">
    <source>
        <dbReference type="Proteomes" id="UP000233551"/>
    </source>
</evidence>
<keyword evidence="2" id="KW-1185">Reference proteome</keyword>
<organism evidence="1 2">
    <name type="scientific">Punica granatum</name>
    <name type="common">Pomegranate</name>
    <dbReference type="NCBI Taxonomy" id="22663"/>
    <lineage>
        <taxon>Eukaryota</taxon>
        <taxon>Viridiplantae</taxon>
        <taxon>Streptophyta</taxon>
        <taxon>Embryophyta</taxon>
        <taxon>Tracheophyta</taxon>
        <taxon>Spermatophyta</taxon>
        <taxon>Magnoliopsida</taxon>
        <taxon>eudicotyledons</taxon>
        <taxon>Gunneridae</taxon>
        <taxon>Pentapetalae</taxon>
        <taxon>rosids</taxon>
        <taxon>malvids</taxon>
        <taxon>Myrtales</taxon>
        <taxon>Lythraceae</taxon>
        <taxon>Punica</taxon>
    </lineage>
</organism>
<dbReference type="Proteomes" id="UP000233551">
    <property type="component" value="Unassembled WGS sequence"/>
</dbReference>
<sequence length="113" mass="12077">MQTVVRPGCRNFPIDEVRMGVVQAAREVLIEKARHSPGPRAAPSVSTTRVNAKLPLFSAAALHVSLGEIAFSVVLRPRSEARTAPGGLNEHDGHLPSWPPILSCDGARNFASC</sequence>
<evidence type="ECO:0000313" key="1">
    <source>
        <dbReference type="EMBL" id="PKI55574.1"/>
    </source>
</evidence>